<dbReference type="InterPro" id="IPR017896">
    <property type="entry name" value="4Fe4S_Fe-S-bd"/>
</dbReference>
<gene>
    <name evidence="6" type="ORF">HC248_00587</name>
</gene>
<organism evidence="6 7">
    <name type="scientific">Polaromonas vacuolata</name>
    <dbReference type="NCBI Taxonomy" id="37448"/>
    <lineage>
        <taxon>Bacteria</taxon>
        <taxon>Pseudomonadati</taxon>
        <taxon>Pseudomonadota</taxon>
        <taxon>Betaproteobacteria</taxon>
        <taxon>Burkholderiales</taxon>
        <taxon>Comamonadaceae</taxon>
        <taxon>Polaromonas</taxon>
    </lineage>
</organism>
<reference evidence="6 7" key="1">
    <citation type="submission" date="2020-04" db="EMBL/GenBank/DDBJ databases">
        <title>Complete genome of a Psychrophilic, Marine, Gas Vacuolate Bacterium Polaromonas vacuolata KCTC 22033T.</title>
        <authorList>
            <person name="Hwang K."/>
            <person name="Kim K.M."/>
        </authorList>
    </citation>
    <scope>NUCLEOTIDE SEQUENCE [LARGE SCALE GENOMIC DNA]</scope>
    <source>
        <strain evidence="6 7">KCTC 22033</strain>
    </source>
</reference>
<evidence type="ECO:0000259" key="5">
    <source>
        <dbReference type="PROSITE" id="PS51379"/>
    </source>
</evidence>
<dbReference type="GO" id="GO:0051539">
    <property type="term" value="F:4 iron, 4 sulfur cluster binding"/>
    <property type="evidence" value="ECO:0007669"/>
    <property type="project" value="UniProtKB-KW"/>
</dbReference>
<evidence type="ECO:0000256" key="4">
    <source>
        <dbReference type="ARBA" id="ARBA00023014"/>
    </source>
</evidence>
<evidence type="ECO:0000256" key="1">
    <source>
        <dbReference type="ARBA" id="ARBA00022485"/>
    </source>
</evidence>
<proteinExistence type="predicted"/>
<dbReference type="EC" id="1.2.7.10" evidence="6"/>
<keyword evidence="7" id="KW-1185">Reference proteome</keyword>
<dbReference type="Pfam" id="PF12838">
    <property type="entry name" value="Fer4_7"/>
    <property type="match status" value="2"/>
</dbReference>
<dbReference type="Gene3D" id="3.30.70.20">
    <property type="match status" value="3"/>
</dbReference>
<evidence type="ECO:0000256" key="2">
    <source>
        <dbReference type="ARBA" id="ARBA00022723"/>
    </source>
</evidence>
<protein>
    <submittedName>
        <fullName evidence="6">Oxalate oxidoreductase subunit delta</fullName>
        <ecNumber evidence="6">1.2.7.10</ecNumber>
    </submittedName>
</protein>
<dbReference type="GO" id="GO:0046872">
    <property type="term" value="F:metal ion binding"/>
    <property type="evidence" value="ECO:0007669"/>
    <property type="project" value="UniProtKB-KW"/>
</dbReference>
<feature type="domain" description="4Fe-4S ferredoxin-type" evidence="5">
    <location>
        <begin position="180"/>
        <end position="209"/>
    </location>
</feature>
<dbReference type="Proteomes" id="UP000502041">
    <property type="component" value="Chromosome"/>
</dbReference>
<dbReference type="GO" id="GO:0016491">
    <property type="term" value="F:oxidoreductase activity"/>
    <property type="evidence" value="ECO:0007669"/>
    <property type="project" value="UniProtKB-KW"/>
</dbReference>
<keyword evidence="4" id="KW-0411">Iron-sulfur</keyword>
<dbReference type="Pfam" id="PF00037">
    <property type="entry name" value="Fer4"/>
    <property type="match status" value="1"/>
</dbReference>
<feature type="domain" description="4Fe-4S ferredoxin-type" evidence="5">
    <location>
        <begin position="561"/>
        <end position="590"/>
    </location>
</feature>
<dbReference type="SUPFAM" id="SSF54862">
    <property type="entry name" value="4Fe-4S ferredoxins"/>
    <property type="match status" value="1"/>
</dbReference>
<keyword evidence="2" id="KW-0479">Metal-binding</keyword>
<evidence type="ECO:0000256" key="3">
    <source>
        <dbReference type="ARBA" id="ARBA00023004"/>
    </source>
</evidence>
<dbReference type="AlphaFoldDB" id="A0A6H2H623"/>
<dbReference type="EMBL" id="CP051461">
    <property type="protein sequence ID" value="QJC55309.1"/>
    <property type="molecule type" value="Genomic_DNA"/>
</dbReference>
<dbReference type="InterPro" id="IPR017900">
    <property type="entry name" value="4Fe4S_Fe_S_CS"/>
</dbReference>
<dbReference type="PROSITE" id="PS51379">
    <property type="entry name" value="4FE4S_FER_2"/>
    <property type="match status" value="5"/>
</dbReference>
<feature type="domain" description="4Fe-4S ferredoxin-type" evidence="5">
    <location>
        <begin position="335"/>
        <end position="364"/>
    </location>
</feature>
<evidence type="ECO:0000313" key="6">
    <source>
        <dbReference type="EMBL" id="QJC55309.1"/>
    </source>
</evidence>
<keyword evidence="1" id="KW-0004">4Fe-4S</keyword>
<name>A0A6H2H623_9BURK</name>
<keyword evidence="3" id="KW-0408">Iron</keyword>
<sequence>MPLQSKSLGTALNENLTLHSALCRREAPAFQAAIRSGQEVVVACTQEKRLFTELAQRTEGATSPIRFVNIRETGGWSRDAAKASPKLAALLAAAHLPEAEPVATVTYKSAGRLLIVGALDQAEQVAALLSDTLEITIFAQGVSMPAQIGFPEQERKYPVLGGSALKLNGWLGAFEASWSKDNPIDLDLCTRCNACVEVCPEGAIDLSYQVDANKCNSNRDCVAVCKVAGAIDFSRPAKLMTESFDLVLDLGKKPLFTLHAPPQGYFAIDASAGLASSGLPATMLKLRDMVGEFEKPKFFNYKSKICAHSRNESVGCKACIDICSAQAISSDKHHKQIVVNPNLCVGCGACTTVCPTGALTYAYPRVSEQGVRVKTLLSTYAKAGGTQAVLLLHSQTEGQQAVEALGRSVKLKKTLRGLPANVIPLALWHSASAGIDLWLSAIAFGAEQLVVLVTGEEAPDYITALEEQMQVAQTLLNGMGYSGVHFHLLRAPTGASQLANLDAALQTLIAKRPVTPAVVARFAVVQEKRSTLDMAIDHFMTQAPITLPEAIALPAKGSPFGSLLVNRDTCTLCLSCVSACPASALQDNPEMPQLKFIEKNCVQCGLCATTCPENAITLVPRLLLTPERKQPRVLNESQPYHCIRCAKPFGTLMAIESMLGKLAGHAMFQGAAADRLKMCGDCRVVDLYSANNEIKITDIR</sequence>
<feature type="domain" description="4Fe-4S ferredoxin-type" evidence="5">
    <location>
        <begin position="304"/>
        <end position="333"/>
    </location>
</feature>
<accession>A0A6H2H623</accession>
<dbReference type="InterPro" id="IPR050572">
    <property type="entry name" value="Fe-S_Ferredoxin"/>
</dbReference>
<dbReference type="PANTHER" id="PTHR43687:SF4">
    <property type="entry name" value="BLR5484 PROTEIN"/>
    <property type="match status" value="1"/>
</dbReference>
<keyword evidence="6" id="KW-0560">Oxidoreductase</keyword>
<dbReference type="KEGG" id="pvac:HC248_00587"/>
<evidence type="ECO:0000313" key="7">
    <source>
        <dbReference type="Proteomes" id="UP000502041"/>
    </source>
</evidence>
<dbReference type="PROSITE" id="PS00198">
    <property type="entry name" value="4FE4S_FER_1"/>
    <property type="match status" value="3"/>
</dbReference>
<feature type="domain" description="4Fe-4S ferredoxin-type" evidence="5">
    <location>
        <begin position="592"/>
        <end position="621"/>
    </location>
</feature>
<dbReference type="PANTHER" id="PTHR43687">
    <property type="entry name" value="ADENYLYLSULFATE REDUCTASE, BETA SUBUNIT"/>
    <property type="match status" value="1"/>
</dbReference>